<reference evidence="1" key="1">
    <citation type="submission" date="2021-05" db="EMBL/GenBank/DDBJ databases">
        <authorList>
            <person name="Pan Q."/>
            <person name="Jouanno E."/>
            <person name="Zahm M."/>
            <person name="Klopp C."/>
            <person name="Cabau C."/>
            <person name="Louis A."/>
            <person name="Berthelot C."/>
            <person name="Parey E."/>
            <person name="Roest Crollius H."/>
            <person name="Montfort J."/>
            <person name="Robinson-Rechavi M."/>
            <person name="Bouchez O."/>
            <person name="Lampietro C."/>
            <person name="Lopez Roques C."/>
            <person name="Donnadieu C."/>
            <person name="Postlethwait J."/>
            <person name="Bobe J."/>
            <person name="Dillon D."/>
            <person name="Chandos A."/>
            <person name="von Hippel F."/>
            <person name="Guiguen Y."/>
        </authorList>
    </citation>
    <scope>NUCLEOTIDE SEQUENCE</scope>
    <source>
        <strain evidence="1">YG-Jan2019</strain>
    </source>
</reference>
<keyword evidence="2" id="KW-1185">Reference proteome</keyword>
<protein>
    <submittedName>
        <fullName evidence="1">Uncharacterized protein</fullName>
    </submittedName>
</protein>
<dbReference type="Proteomes" id="UP001157502">
    <property type="component" value="Chromosome 20"/>
</dbReference>
<dbReference type="EMBL" id="CM055747">
    <property type="protein sequence ID" value="KAJ7996303.1"/>
    <property type="molecule type" value="Genomic_DNA"/>
</dbReference>
<organism evidence="1 2">
    <name type="scientific">Dallia pectoralis</name>
    <name type="common">Alaska blackfish</name>
    <dbReference type="NCBI Taxonomy" id="75939"/>
    <lineage>
        <taxon>Eukaryota</taxon>
        <taxon>Metazoa</taxon>
        <taxon>Chordata</taxon>
        <taxon>Craniata</taxon>
        <taxon>Vertebrata</taxon>
        <taxon>Euteleostomi</taxon>
        <taxon>Actinopterygii</taxon>
        <taxon>Neopterygii</taxon>
        <taxon>Teleostei</taxon>
        <taxon>Protacanthopterygii</taxon>
        <taxon>Esociformes</taxon>
        <taxon>Umbridae</taxon>
        <taxon>Dallia</taxon>
    </lineage>
</organism>
<sequence length="125" mass="13359">MVNGEIDVASVLVPSLQFSCCAVLGIPSDLGETDLERNGPSLPEVPRCQSRRDSGLCASPPRRGRLSPELTRSRLIQASGNDVVPSLCSGLPRLGHSVFSAEQADAYLFSEAARTRPYDCFPIVG</sequence>
<evidence type="ECO:0000313" key="2">
    <source>
        <dbReference type="Proteomes" id="UP001157502"/>
    </source>
</evidence>
<accession>A0ACC2FYE6</accession>
<comment type="caution">
    <text evidence="1">The sequence shown here is derived from an EMBL/GenBank/DDBJ whole genome shotgun (WGS) entry which is preliminary data.</text>
</comment>
<proteinExistence type="predicted"/>
<evidence type="ECO:0000313" key="1">
    <source>
        <dbReference type="EMBL" id="KAJ7996303.1"/>
    </source>
</evidence>
<name>A0ACC2FYE6_DALPE</name>
<gene>
    <name evidence="1" type="ORF">DPEC_G00235700</name>
</gene>